<dbReference type="PANTHER" id="PTHR46797:SF1">
    <property type="entry name" value="METHYLPHOSPHONATE SYNTHASE"/>
    <property type="match status" value="1"/>
</dbReference>
<accession>A0A9D9I9N1</accession>
<dbReference type="CDD" id="cd00093">
    <property type="entry name" value="HTH_XRE"/>
    <property type="match status" value="1"/>
</dbReference>
<name>A0A9D9I9N1_9SPIO</name>
<dbReference type="PANTHER" id="PTHR46797">
    <property type="entry name" value="HTH-TYPE TRANSCRIPTIONAL REGULATOR"/>
    <property type="match status" value="1"/>
</dbReference>
<evidence type="ECO:0000259" key="2">
    <source>
        <dbReference type="PROSITE" id="PS50943"/>
    </source>
</evidence>
<dbReference type="Proteomes" id="UP000810292">
    <property type="component" value="Unassembled WGS sequence"/>
</dbReference>
<dbReference type="GO" id="GO:0005829">
    <property type="term" value="C:cytosol"/>
    <property type="evidence" value="ECO:0007669"/>
    <property type="project" value="TreeGrafter"/>
</dbReference>
<dbReference type="EMBL" id="JADIMF010000012">
    <property type="protein sequence ID" value="MBO8468300.1"/>
    <property type="molecule type" value="Genomic_DNA"/>
</dbReference>
<dbReference type="GO" id="GO:0003677">
    <property type="term" value="F:DNA binding"/>
    <property type="evidence" value="ECO:0007669"/>
    <property type="project" value="UniProtKB-KW"/>
</dbReference>
<dbReference type="SMART" id="SM00530">
    <property type="entry name" value="HTH_XRE"/>
    <property type="match status" value="1"/>
</dbReference>
<dbReference type="PROSITE" id="PS50943">
    <property type="entry name" value="HTH_CROC1"/>
    <property type="match status" value="1"/>
</dbReference>
<evidence type="ECO:0000313" key="4">
    <source>
        <dbReference type="Proteomes" id="UP000810292"/>
    </source>
</evidence>
<dbReference type="InterPro" id="IPR050807">
    <property type="entry name" value="TransReg_Diox_bact_type"/>
</dbReference>
<reference evidence="3" key="2">
    <citation type="journal article" date="2021" name="PeerJ">
        <title>Extensive microbial diversity within the chicken gut microbiome revealed by metagenomics and culture.</title>
        <authorList>
            <person name="Gilroy R."/>
            <person name="Ravi A."/>
            <person name="Getino M."/>
            <person name="Pursley I."/>
            <person name="Horton D.L."/>
            <person name="Alikhan N.F."/>
            <person name="Baker D."/>
            <person name="Gharbi K."/>
            <person name="Hall N."/>
            <person name="Watson M."/>
            <person name="Adriaenssens E.M."/>
            <person name="Foster-Nyarko E."/>
            <person name="Jarju S."/>
            <person name="Secka A."/>
            <person name="Antonio M."/>
            <person name="Oren A."/>
            <person name="Chaudhuri R.R."/>
            <person name="La Ragione R."/>
            <person name="Hildebrand F."/>
            <person name="Pallen M.J."/>
        </authorList>
    </citation>
    <scope>NUCLEOTIDE SEQUENCE</scope>
    <source>
        <strain evidence="3">14700</strain>
    </source>
</reference>
<gene>
    <name evidence="3" type="ORF">IAA72_00760</name>
</gene>
<dbReference type="InterPro" id="IPR001387">
    <property type="entry name" value="Cro/C1-type_HTH"/>
</dbReference>
<sequence length="111" mass="12435">MASRAGMIFGRNLKELRKSRKLTQEALSAAIGLSPNTISKFERGVILPSGKTIDKIAEYFGVDLGLLFLDSDSFDSNIRAIRKATSDELKKAYVDFCQEYGIEIRIEKDEN</sequence>
<dbReference type="Pfam" id="PF01381">
    <property type="entry name" value="HTH_3"/>
    <property type="match status" value="1"/>
</dbReference>
<keyword evidence="1" id="KW-0238">DNA-binding</keyword>
<dbReference type="Gene3D" id="1.10.260.40">
    <property type="entry name" value="lambda repressor-like DNA-binding domains"/>
    <property type="match status" value="1"/>
</dbReference>
<evidence type="ECO:0000256" key="1">
    <source>
        <dbReference type="ARBA" id="ARBA00023125"/>
    </source>
</evidence>
<dbReference type="InterPro" id="IPR010982">
    <property type="entry name" value="Lambda_DNA-bd_dom_sf"/>
</dbReference>
<organism evidence="3 4">
    <name type="scientific">Candidatus Ornithospirochaeta stercoravium</name>
    <dbReference type="NCBI Taxonomy" id="2840897"/>
    <lineage>
        <taxon>Bacteria</taxon>
        <taxon>Pseudomonadati</taxon>
        <taxon>Spirochaetota</taxon>
        <taxon>Spirochaetia</taxon>
        <taxon>Spirochaetales</taxon>
        <taxon>Spirochaetaceae</taxon>
        <taxon>Spirochaetaceae incertae sedis</taxon>
        <taxon>Candidatus Ornithospirochaeta</taxon>
    </lineage>
</organism>
<dbReference type="SUPFAM" id="SSF47413">
    <property type="entry name" value="lambda repressor-like DNA-binding domains"/>
    <property type="match status" value="1"/>
</dbReference>
<protein>
    <submittedName>
        <fullName evidence="3">Helix-turn-helix transcriptional regulator</fullName>
    </submittedName>
</protein>
<reference evidence="3" key="1">
    <citation type="submission" date="2020-10" db="EMBL/GenBank/DDBJ databases">
        <authorList>
            <person name="Gilroy R."/>
        </authorList>
    </citation>
    <scope>NUCLEOTIDE SEQUENCE</scope>
    <source>
        <strain evidence="3">14700</strain>
    </source>
</reference>
<dbReference type="AlphaFoldDB" id="A0A9D9I9N1"/>
<feature type="domain" description="HTH cro/C1-type" evidence="2">
    <location>
        <begin position="13"/>
        <end position="67"/>
    </location>
</feature>
<dbReference type="GO" id="GO:0003700">
    <property type="term" value="F:DNA-binding transcription factor activity"/>
    <property type="evidence" value="ECO:0007669"/>
    <property type="project" value="TreeGrafter"/>
</dbReference>
<evidence type="ECO:0000313" key="3">
    <source>
        <dbReference type="EMBL" id="MBO8468300.1"/>
    </source>
</evidence>
<proteinExistence type="predicted"/>
<comment type="caution">
    <text evidence="3">The sequence shown here is derived from an EMBL/GenBank/DDBJ whole genome shotgun (WGS) entry which is preliminary data.</text>
</comment>